<dbReference type="PANTHER" id="PTHR24128">
    <property type="entry name" value="HOMEOBOX PROTEIN WARIAI"/>
    <property type="match status" value="1"/>
</dbReference>
<dbReference type="Gene3D" id="1.25.40.20">
    <property type="entry name" value="Ankyrin repeat-containing domain"/>
    <property type="match status" value="1"/>
</dbReference>
<dbReference type="Proteomes" id="UP000807159">
    <property type="component" value="Chromosome 15"/>
</dbReference>
<dbReference type="AlphaFoldDB" id="A0A8T2X0L5"/>
<accession>A0A8T2X0L5</accession>
<evidence type="ECO:0000313" key="1">
    <source>
        <dbReference type="EMBL" id="KAH8486540.1"/>
    </source>
</evidence>
<gene>
    <name evidence="1" type="ORF">H0E87_025522</name>
</gene>
<sequence>MQSPSTSCREKIHSSSTKLQYSLKKIPYTLLRLAPMLTLLKEILRLKPAFAREINQEGFSAVRMAAACSRVEIVREIRREREDHSSSLGIYQRKGRGGENPLILDKIAIFSKENPLHIASIGAHVDFVKEILRLKPAFAREINQEGFSAVRMAAACSRVEIVREIRREREDHRSSLGIYQRKGRGNKCNAFQLP</sequence>
<protein>
    <submittedName>
        <fullName evidence="1">Uncharacterized protein</fullName>
    </submittedName>
</protein>
<dbReference type="PANTHER" id="PTHR24128:SF61">
    <property type="entry name" value="ANKYRIN REPEAT-CONTAINING PROTEIN BDA1-LIKE"/>
    <property type="match status" value="1"/>
</dbReference>
<comment type="caution">
    <text evidence="1">The sequence shown here is derived from an EMBL/GenBank/DDBJ whole genome shotgun (WGS) entry which is preliminary data.</text>
</comment>
<dbReference type="SUPFAM" id="SSF48403">
    <property type="entry name" value="Ankyrin repeat"/>
    <property type="match status" value="1"/>
</dbReference>
<keyword evidence="2" id="KW-1185">Reference proteome</keyword>
<evidence type="ECO:0000313" key="2">
    <source>
        <dbReference type="Proteomes" id="UP000807159"/>
    </source>
</evidence>
<dbReference type="InterPro" id="IPR036770">
    <property type="entry name" value="Ankyrin_rpt-contain_sf"/>
</dbReference>
<reference evidence="1" key="1">
    <citation type="journal article" date="2021" name="J. Hered.">
        <title>Genome Assembly of Salicaceae Populus deltoides (Eastern Cottonwood) I-69 Based on Nanopore Sequencing and Hi-C Technologies.</title>
        <authorList>
            <person name="Bai S."/>
            <person name="Wu H."/>
            <person name="Zhang J."/>
            <person name="Pan Z."/>
            <person name="Zhao W."/>
            <person name="Li Z."/>
            <person name="Tong C."/>
        </authorList>
    </citation>
    <scope>NUCLEOTIDE SEQUENCE</scope>
    <source>
        <tissue evidence="1">Leaf</tissue>
    </source>
</reference>
<proteinExistence type="predicted"/>
<organism evidence="1 2">
    <name type="scientific">Populus deltoides</name>
    <name type="common">Eastern poplar</name>
    <name type="synonym">Eastern cottonwood</name>
    <dbReference type="NCBI Taxonomy" id="3696"/>
    <lineage>
        <taxon>Eukaryota</taxon>
        <taxon>Viridiplantae</taxon>
        <taxon>Streptophyta</taxon>
        <taxon>Embryophyta</taxon>
        <taxon>Tracheophyta</taxon>
        <taxon>Spermatophyta</taxon>
        <taxon>Magnoliopsida</taxon>
        <taxon>eudicotyledons</taxon>
        <taxon>Gunneridae</taxon>
        <taxon>Pentapetalae</taxon>
        <taxon>rosids</taxon>
        <taxon>fabids</taxon>
        <taxon>Malpighiales</taxon>
        <taxon>Salicaceae</taxon>
        <taxon>Saliceae</taxon>
        <taxon>Populus</taxon>
    </lineage>
</organism>
<dbReference type="EMBL" id="JACEGQ020000015">
    <property type="protein sequence ID" value="KAH8486540.1"/>
    <property type="molecule type" value="Genomic_DNA"/>
</dbReference>
<name>A0A8T2X0L5_POPDE</name>